<dbReference type="Pfam" id="PF01313">
    <property type="entry name" value="Bac_export_3"/>
    <property type="match status" value="1"/>
</dbReference>
<dbReference type="EMBL" id="JABWCS010000208">
    <property type="protein sequence ID" value="NUU61408.1"/>
    <property type="molecule type" value="Genomic_DNA"/>
</dbReference>
<keyword evidence="10" id="KW-0966">Cell projection</keyword>
<dbReference type="GO" id="GO:0044780">
    <property type="term" value="P:bacterial-type flagellum assembly"/>
    <property type="evidence" value="ECO:0007669"/>
    <property type="project" value="InterPro"/>
</dbReference>
<evidence type="ECO:0000256" key="8">
    <source>
        <dbReference type="ARBA" id="ARBA00023143"/>
    </source>
</evidence>
<evidence type="ECO:0000256" key="4">
    <source>
        <dbReference type="ARBA" id="ARBA00022475"/>
    </source>
</evidence>
<feature type="transmembrane region" description="Helical" evidence="9">
    <location>
        <begin position="50"/>
        <end position="70"/>
    </location>
</feature>
<keyword evidence="6 9" id="KW-1133">Transmembrane helix</keyword>
<evidence type="ECO:0000256" key="7">
    <source>
        <dbReference type="ARBA" id="ARBA00023136"/>
    </source>
</evidence>
<comment type="function">
    <text evidence="9">Role in flagellar biosynthesis.</text>
</comment>
<evidence type="ECO:0000256" key="9">
    <source>
        <dbReference type="RuleBase" id="RU364090"/>
    </source>
</evidence>
<comment type="similarity">
    <text evidence="2 9">Belongs to the FliQ/MopD/SpaQ family.</text>
</comment>
<dbReference type="PRINTS" id="PR00952">
    <property type="entry name" value="TYPE3IMQPROT"/>
</dbReference>
<evidence type="ECO:0000256" key="2">
    <source>
        <dbReference type="ARBA" id="ARBA00006156"/>
    </source>
</evidence>
<dbReference type="GO" id="GO:0005886">
    <property type="term" value="C:plasma membrane"/>
    <property type="evidence" value="ECO:0007669"/>
    <property type="project" value="UniProtKB-SubCell"/>
</dbReference>
<keyword evidence="10" id="KW-0282">Flagellum</keyword>
<dbReference type="InterPro" id="IPR006305">
    <property type="entry name" value="FliQ"/>
</dbReference>
<keyword evidence="7 9" id="KW-0472">Membrane</keyword>
<gene>
    <name evidence="9 10" type="primary">fliQ</name>
    <name evidence="10" type="ORF">HPT30_13785</name>
</gene>
<dbReference type="InterPro" id="IPR002191">
    <property type="entry name" value="Bac_export_3"/>
</dbReference>
<keyword evidence="4 9" id="KW-1003">Cell membrane</keyword>
<comment type="caution">
    <text evidence="10">The sequence shown here is derived from an EMBL/GenBank/DDBJ whole genome shotgun (WGS) entry which is preliminary data.</text>
</comment>
<dbReference type="PIRSF" id="PIRSF004669">
    <property type="entry name" value="FliQ"/>
    <property type="match status" value="1"/>
</dbReference>
<dbReference type="PANTHER" id="PTHR34040:SF2">
    <property type="entry name" value="FLAGELLAR BIOSYNTHETIC PROTEIN FLIQ"/>
    <property type="match status" value="1"/>
</dbReference>
<dbReference type="GO" id="GO:0009425">
    <property type="term" value="C:bacterial-type flagellum basal body"/>
    <property type="evidence" value="ECO:0007669"/>
    <property type="project" value="UniProtKB-SubCell"/>
</dbReference>
<evidence type="ECO:0000313" key="10">
    <source>
        <dbReference type="EMBL" id="NUU61408.1"/>
    </source>
</evidence>
<keyword evidence="5 9" id="KW-0812">Transmembrane</keyword>
<keyword evidence="8 9" id="KW-0975">Bacterial flagellum</keyword>
<protein>
    <recommendedName>
        <fullName evidence="3 9">Flagellar biosynthetic protein FliQ</fullName>
    </recommendedName>
</protein>
<dbReference type="PANTHER" id="PTHR34040">
    <property type="entry name" value="FLAGELLAR BIOSYNTHETIC PROTEIN FLIQ"/>
    <property type="match status" value="1"/>
</dbReference>
<organism evidence="10 11">
    <name type="scientific">Paenibacillus agri</name>
    <dbReference type="NCBI Taxonomy" id="2744309"/>
    <lineage>
        <taxon>Bacteria</taxon>
        <taxon>Bacillati</taxon>
        <taxon>Bacillota</taxon>
        <taxon>Bacilli</taxon>
        <taxon>Bacillales</taxon>
        <taxon>Paenibacillaceae</taxon>
        <taxon>Paenibacillus</taxon>
    </lineage>
</organism>
<dbReference type="GO" id="GO:0009306">
    <property type="term" value="P:protein secretion"/>
    <property type="evidence" value="ECO:0007669"/>
    <property type="project" value="InterPro"/>
</dbReference>
<evidence type="ECO:0000256" key="1">
    <source>
        <dbReference type="ARBA" id="ARBA00004651"/>
    </source>
</evidence>
<evidence type="ECO:0000313" key="11">
    <source>
        <dbReference type="Proteomes" id="UP000564806"/>
    </source>
</evidence>
<evidence type="ECO:0000256" key="6">
    <source>
        <dbReference type="ARBA" id="ARBA00022989"/>
    </source>
</evidence>
<feature type="transmembrane region" description="Helical" evidence="9">
    <location>
        <begin position="12"/>
        <end position="38"/>
    </location>
</feature>
<comment type="subcellular location">
    <subcellularLocation>
        <location evidence="1 9">Cell membrane</location>
        <topology evidence="1">Multi-pass membrane protein</topology>
    </subcellularLocation>
    <subcellularLocation>
        <location evidence="9">Bacterial flagellum basal body</location>
    </subcellularLocation>
</comment>
<accession>A0A850EKA2</accession>
<keyword evidence="10" id="KW-0969">Cilium</keyword>
<dbReference type="RefSeq" id="WP_175371934.1">
    <property type="nucleotide sequence ID" value="NZ_JABWCS010000208.1"/>
</dbReference>
<dbReference type="Proteomes" id="UP000564806">
    <property type="component" value="Unassembled WGS sequence"/>
</dbReference>
<proteinExistence type="inferred from homology"/>
<reference evidence="10" key="1">
    <citation type="submission" date="2020-06" db="EMBL/GenBank/DDBJ databases">
        <title>Paenibacillus sp. nov., isolated from soil.</title>
        <authorList>
            <person name="Seo Y.L."/>
        </authorList>
    </citation>
    <scope>NUCLEOTIDE SEQUENCE [LARGE SCALE GENOMIC DNA]</scope>
    <source>
        <strain evidence="10">JW14</strain>
    </source>
</reference>
<name>A0A850EKA2_9BACL</name>
<keyword evidence="11" id="KW-1185">Reference proteome</keyword>
<dbReference type="AlphaFoldDB" id="A0A850EKA2"/>
<dbReference type="NCBIfam" id="TIGR01402">
    <property type="entry name" value="fliQ"/>
    <property type="match status" value="1"/>
</dbReference>
<evidence type="ECO:0000256" key="5">
    <source>
        <dbReference type="ARBA" id="ARBA00022692"/>
    </source>
</evidence>
<sequence length="90" mass="9763">MSTEFIIGLAGQAVYIVLETSAPMLILGLAVGLIISIFQATTQIQEQTLAFVPKIVAVMLALLLFGPWIITKLVDFTSQILGNLHMYIGK</sequence>
<evidence type="ECO:0000256" key="3">
    <source>
        <dbReference type="ARBA" id="ARBA00021718"/>
    </source>
</evidence>